<keyword evidence="1 5" id="KW-0853">WD repeat</keyword>
<keyword evidence="2" id="KW-0677">Repeat</keyword>
<dbReference type="EMBL" id="REGN01000702">
    <property type="protein sequence ID" value="RNA39814.1"/>
    <property type="molecule type" value="Genomic_DNA"/>
</dbReference>
<dbReference type="GO" id="GO:0016226">
    <property type="term" value="P:iron-sulfur cluster assembly"/>
    <property type="evidence" value="ECO:0007669"/>
    <property type="project" value="UniProtKB-UniRule"/>
</dbReference>
<organism evidence="6 7">
    <name type="scientific">Brachionus plicatilis</name>
    <name type="common">Marine rotifer</name>
    <name type="synonym">Brachionus muelleri</name>
    <dbReference type="NCBI Taxonomy" id="10195"/>
    <lineage>
        <taxon>Eukaryota</taxon>
        <taxon>Metazoa</taxon>
        <taxon>Spiralia</taxon>
        <taxon>Gnathifera</taxon>
        <taxon>Rotifera</taxon>
        <taxon>Eurotatoria</taxon>
        <taxon>Monogononta</taxon>
        <taxon>Pseudotrocha</taxon>
        <taxon>Ploima</taxon>
        <taxon>Brachionidae</taxon>
        <taxon>Brachionus</taxon>
    </lineage>
</organism>
<dbReference type="HAMAP" id="MF_03037">
    <property type="entry name" value="ciao1"/>
    <property type="match status" value="1"/>
</dbReference>
<accession>A0A3M7SVG8</accession>
<feature type="repeat" description="WD" evidence="5">
    <location>
        <begin position="290"/>
        <end position="326"/>
    </location>
</feature>
<dbReference type="GO" id="GO:0097361">
    <property type="term" value="C:cytosolic [4Fe-4S] assembly targeting complex"/>
    <property type="evidence" value="ECO:0007669"/>
    <property type="project" value="InterPro"/>
</dbReference>
<name>A0A3M7SVG8_BRAPC</name>
<dbReference type="PROSITE" id="PS50294">
    <property type="entry name" value="WD_REPEATS_REGION"/>
    <property type="match status" value="6"/>
</dbReference>
<evidence type="ECO:0000313" key="6">
    <source>
        <dbReference type="EMBL" id="RNA39814.1"/>
    </source>
</evidence>
<gene>
    <name evidence="6" type="ORF">BpHYR1_014255</name>
</gene>
<feature type="repeat" description="WD" evidence="5">
    <location>
        <begin position="99"/>
        <end position="140"/>
    </location>
</feature>
<dbReference type="STRING" id="10195.A0A3M7SVG8"/>
<dbReference type="FunFam" id="2.130.10.10:FF:000136">
    <property type="entry name" value="Probable cytosolic iron-sulfur protein assembly protein CIAO1"/>
    <property type="match status" value="1"/>
</dbReference>
<dbReference type="PROSITE" id="PS00678">
    <property type="entry name" value="WD_REPEATS_1"/>
    <property type="match status" value="1"/>
</dbReference>
<dbReference type="InterPro" id="IPR019775">
    <property type="entry name" value="WD40_repeat_CS"/>
</dbReference>
<dbReference type="PANTHER" id="PTHR19920">
    <property type="entry name" value="WD40 PROTEIN CIAO1"/>
    <property type="match status" value="1"/>
</dbReference>
<reference evidence="6 7" key="1">
    <citation type="journal article" date="2018" name="Sci. Rep.">
        <title>Genomic signatures of local adaptation to the degree of environmental predictability in rotifers.</title>
        <authorList>
            <person name="Franch-Gras L."/>
            <person name="Hahn C."/>
            <person name="Garcia-Roger E.M."/>
            <person name="Carmona M.J."/>
            <person name="Serra M."/>
            <person name="Gomez A."/>
        </authorList>
    </citation>
    <scope>NUCLEOTIDE SEQUENCE [LARGE SCALE GENOMIC DNA]</scope>
    <source>
        <strain evidence="6">HYR1</strain>
    </source>
</reference>
<comment type="function">
    <text evidence="3">Key component of the cytosolic iron-sulfur protein assembly (CIA) complex, a multiprotein complex that mediates the incorporation of iron-sulfur cluster into extramitochondrial Fe/S proteins. As a CIA complex component, interacts specifically with CIAO2A or CIAO2B and MMS19 to assist different branches of iron-sulfur protein assembly, depending of its interactors. The complex CIAO1:CIAO2B:MMS19 binds to and facilitates the assembly of most cytosolic-nuclear Fe/S proteins. CIAO1:CIAO2A specifically matures ACO1 and stabilizes IREB2. Seems to specifically modulate the transactivation activity of WT1. As part of the mitotic spindle-associated MMXD complex it may play a role in chromosome segregation.</text>
</comment>
<evidence type="ECO:0000256" key="3">
    <source>
        <dbReference type="ARBA" id="ARBA00060126"/>
    </source>
</evidence>
<dbReference type="SMART" id="SM00320">
    <property type="entry name" value="WD40"/>
    <property type="match status" value="7"/>
</dbReference>
<sequence length="326" mass="36997">MLKLLTTLSGHDDMVWCVAWNPKGNLLASCGGDHSIKIWSDDGSNKWICRATLSDGHSRTIRWVSWSPCGKKLATASFDTTIIIWKQKNEYEFEIVANLEGHENEVKCTAWSIDGGFLASCSRDRSVWVWDVSEDEEYECSSVLTSHAQDVKHVLWHPQKNLLVSSSYDNNIKMYQQDVDDWICTDTLESHESTVWSSDFDPSGTKLISCSDDKTLKLWKVDPEKIDKNTNWSCYSTISGYHNRTIYSVKWSKVNGLIATASADNSIHIFKENESNDPNEPTLTLLFNRTNAHDQDANCVDWNPVHENLLASCGDDGTVKIWNYVD</sequence>
<comment type="function">
    <text evidence="4">Essential component of the cytosolic iron-sulfur (Fe/S) protein assembly machinery. Required for the maturation of extramitochondrial Fe/S proteins.</text>
</comment>
<dbReference type="InterPro" id="IPR020472">
    <property type="entry name" value="WD40_PAC1"/>
</dbReference>
<evidence type="ECO:0000313" key="7">
    <source>
        <dbReference type="Proteomes" id="UP000276133"/>
    </source>
</evidence>
<feature type="repeat" description="WD" evidence="5">
    <location>
        <begin position="144"/>
        <end position="176"/>
    </location>
</feature>
<dbReference type="SUPFAM" id="SSF50978">
    <property type="entry name" value="WD40 repeat-like"/>
    <property type="match status" value="1"/>
</dbReference>
<dbReference type="PANTHER" id="PTHR19920:SF0">
    <property type="entry name" value="CYTOSOLIC IRON-SULFUR PROTEIN ASSEMBLY PROTEIN CIAO1-RELATED"/>
    <property type="match status" value="1"/>
</dbReference>
<dbReference type="Proteomes" id="UP000276133">
    <property type="component" value="Unassembled WGS sequence"/>
</dbReference>
<proteinExistence type="inferred from homology"/>
<dbReference type="InterPro" id="IPR028608">
    <property type="entry name" value="CIAO1/Cia1"/>
</dbReference>
<dbReference type="InterPro" id="IPR001680">
    <property type="entry name" value="WD40_rpt"/>
</dbReference>
<evidence type="ECO:0000256" key="1">
    <source>
        <dbReference type="ARBA" id="ARBA00022574"/>
    </source>
</evidence>
<feature type="repeat" description="WD" evidence="5">
    <location>
        <begin position="8"/>
        <end position="40"/>
    </location>
</feature>
<comment type="similarity">
    <text evidence="4">Belongs to the WD repeat CIA1 family.</text>
</comment>
<evidence type="ECO:0000256" key="2">
    <source>
        <dbReference type="ARBA" id="ARBA00022737"/>
    </source>
</evidence>
<dbReference type="AlphaFoldDB" id="A0A3M7SVG8"/>
<keyword evidence="7" id="KW-1185">Reference proteome</keyword>
<dbReference type="Gene3D" id="2.130.10.10">
    <property type="entry name" value="YVTN repeat-like/Quinoprotein amine dehydrogenase"/>
    <property type="match status" value="1"/>
</dbReference>
<protein>
    <recommendedName>
        <fullName evidence="4">Probable cytosolic iron-sulfur protein assembly protein CIAO1 homolog</fullName>
    </recommendedName>
</protein>
<feature type="repeat" description="WD" evidence="5">
    <location>
        <begin position="188"/>
        <end position="229"/>
    </location>
</feature>
<dbReference type="PROSITE" id="PS50082">
    <property type="entry name" value="WD_REPEATS_2"/>
    <property type="match status" value="6"/>
</dbReference>
<dbReference type="OrthoDB" id="284782at2759"/>
<dbReference type="PRINTS" id="PR00320">
    <property type="entry name" value="GPROTEINBRPT"/>
</dbReference>
<dbReference type="InterPro" id="IPR015943">
    <property type="entry name" value="WD40/YVTN_repeat-like_dom_sf"/>
</dbReference>
<dbReference type="CDD" id="cd00200">
    <property type="entry name" value="WD40"/>
    <property type="match status" value="1"/>
</dbReference>
<evidence type="ECO:0000256" key="5">
    <source>
        <dbReference type="PROSITE-ProRule" id="PRU00221"/>
    </source>
</evidence>
<dbReference type="Pfam" id="PF00400">
    <property type="entry name" value="WD40"/>
    <property type="match status" value="7"/>
</dbReference>
<evidence type="ECO:0000256" key="4">
    <source>
        <dbReference type="HAMAP-Rule" id="MF_03037"/>
    </source>
</evidence>
<feature type="repeat" description="WD" evidence="5">
    <location>
        <begin position="54"/>
        <end position="86"/>
    </location>
</feature>
<dbReference type="InterPro" id="IPR036322">
    <property type="entry name" value="WD40_repeat_dom_sf"/>
</dbReference>
<comment type="caution">
    <text evidence="6">The sequence shown here is derived from an EMBL/GenBank/DDBJ whole genome shotgun (WGS) entry which is preliminary data.</text>
</comment>